<dbReference type="AlphaFoldDB" id="A0A8J3VMZ2"/>
<dbReference type="Proteomes" id="UP000642748">
    <property type="component" value="Unassembled WGS sequence"/>
</dbReference>
<organism evidence="2 3">
    <name type="scientific">Rugosimonospora africana</name>
    <dbReference type="NCBI Taxonomy" id="556532"/>
    <lineage>
        <taxon>Bacteria</taxon>
        <taxon>Bacillati</taxon>
        <taxon>Actinomycetota</taxon>
        <taxon>Actinomycetes</taxon>
        <taxon>Micromonosporales</taxon>
        <taxon>Micromonosporaceae</taxon>
        <taxon>Rugosimonospora</taxon>
    </lineage>
</organism>
<feature type="region of interest" description="Disordered" evidence="1">
    <location>
        <begin position="326"/>
        <end position="358"/>
    </location>
</feature>
<dbReference type="GO" id="GO:0008641">
    <property type="term" value="F:ubiquitin-like modifier activating enzyme activity"/>
    <property type="evidence" value="ECO:0007669"/>
    <property type="project" value="InterPro"/>
</dbReference>
<dbReference type="SUPFAM" id="SSF69572">
    <property type="entry name" value="Activating enzymes of the ubiquitin-like proteins"/>
    <property type="match status" value="1"/>
</dbReference>
<evidence type="ECO:0000313" key="2">
    <source>
        <dbReference type="EMBL" id="GIH12729.1"/>
    </source>
</evidence>
<dbReference type="InterPro" id="IPR035985">
    <property type="entry name" value="Ubiquitin-activating_enz"/>
</dbReference>
<evidence type="ECO:0000313" key="3">
    <source>
        <dbReference type="Proteomes" id="UP000642748"/>
    </source>
</evidence>
<keyword evidence="3" id="KW-1185">Reference proteome</keyword>
<protein>
    <submittedName>
        <fullName evidence="2">Thiamin biosynthesis protein</fullName>
    </submittedName>
</protein>
<dbReference type="RefSeq" id="WP_239133368.1">
    <property type="nucleotide sequence ID" value="NZ_BONZ01000009.1"/>
</dbReference>
<name>A0A8J3VMZ2_9ACTN</name>
<accession>A0A8J3VMZ2</accession>
<reference evidence="2" key="1">
    <citation type="submission" date="2021-01" db="EMBL/GenBank/DDBJ databases">
        <title>Whole genome shotgun sequence of Rugosimonospora africana NBRC 104875.</title>
        <authorList>
            <person name="Komaki H."/>
            <person name="Tamura T."/>
        </authorList>
    </citation>
    <scope>NUCLEOTIDE SEQUENCE</scope>
    <source>
        <strain evidence="2">NBRC 104875</strain>
    </source>
</reference>
<dbReference type="EMBL" id="BONZ01000009">
    <property type="protein sequence ID" value="GIH12729.1"/>
    <property type="molecule type" value="Genomic_DNA"/>
</dbReference>
<comment type="caution">
    <text evidence="2">The sequence shown here is derived from an EMBL/GenBank/DDBJ whole genome shotgun (WGS) entry which is preliminary data.</text>
</comment>
<gene>
    <name evidence="2" type="ORF">Raf01_09010</name>
</gene>
<dbReference type="Gene3D" id="3.40.50.720">
    <property type="entry name" value="NAD(P)-binding Rossmann-like Domain"/>
    <property type="match status" value="1"/>
</dbReference>
<proteinExistence type="predicted"/>
<sequence>MSRLTLLPGLRRLWRDRHSLQLGVDPRRAVVLDFVDPATARVLDLLDGTRTERAIIRDAAGLGVPAEAAEALLAVLTGAGLVVGVHTLLPDGLAEPLRRRLETEVAALALRGSGGRTPAETLRRRAGAHVLVSGYGRLAAPIAAALAEAGVGHVDPALSGRVLPADTGLGGILPSDAGRWRSSAAGDAVVRIAPATDLGPLRESTATFVVHAGTQRPAELTALAHARRRVPHLTLDLRDGLAVVGPLVPPAGSPCLNCVDLHRRDRDPVWPGLAAQLSTGGEPAQPCAVTTALIAVGWATDEVLTFLDGGVPQTIGATIEIAGPGRERRRTWPAHPRCGCARRPGQPVNPRRRRFPSP</sequence>
<evidence type="ECO:0000256" key="1">
    <source>
        <dbReference type="SAM" id="MobiDB-lite"/>
    </source>
</evidence>